<name>A0A9X5E8X2_9CYAN</name>
<dbReference type="RefSeq" id="WP_132867498.1">
    <property type="nucleotide sequence ID" value="NZ_JTJC03000009.1"/>
</dbReference>
<evidence type="ECO:0000256" key="1">
    <source>
        <dbReference type="SAM" id="Phobius"/>
    </source>
</evidence>
<sequence length="215" mass="23368">MPSTIDSSPGLHTSKLLRQFLERHAEQEYVSLGELVTELGDRAYGPLLVICALPEALPLPVAGVSAIIAIPLMLVSAQLSLGFSRPHLPKWLAKRRWKQKNLAKVVEKGLHYLAKAEKIVRPRWGFITSRLAQRLLGLFILLMAIIIALPIPLGNMLPAIAIVVISLGMSEGDGLLVIVGVVAASVILAVMVSAIGFIANSLRSSFQQLRQQLNF</sequence>
<dbReference type="AlphaFoldDB" id="A0A9X5E8X2"/>
<dbReference type="PANTHER" id="PTHR41795">
    <property type="entry name" value="EXOPOLYSACCHARIDE SYNTHESIS PROTEIN"/>
    <property type="match status" value="1"/>
</dbReference>
<comment type="caution">
    <text evidence="2">The sequence shown here is derived from an EMBL/GenBank/DDBJ whole genome shotgun (WGS) entry which is preliminary data.</text>
</comment>
<keyword evidence="3" id="KW-1185">Reference proteome</keyword>
<dbReference type="Proteomes" id="UP000031532">
    <property type="component" value="Unassembled WGS sequence"/>
</dbReference>
<proteinExistence type="predicted"/>
<gene>
    <name evidence="2" type="ORF">QH73_0023270</name>
</gene>
<accession>A0A9X5E8X2</accession>
<evidence type="ECO:0000313" key="2">
    <source>
        <dbReference type="EMBL" id="NHC37520.1"/>
    </source>
</evidence>
<feature type="transmembrane region" description="Helical" evidence="1">
    <location>
        <begin position="175"/>
        <end position="199"/>
    </location>
</feature>
<protein>
    <submittedName>
        <fullName evidence="2">Exopolysaccharide biosynthesis protein</fullName>
    </submittedName>
</protein>
<dbReference type="Pfam" id="PF06055">
    <property type="entry name" value="ExoD"/>
    <property type="match status" value="1"/>
</dbReference>
<feature type="transmembrane region" description="Helical" evidence="1">
    <location>
        <begin position="62"/>
        <end position="84"/>
    </location>
</feature>
<dbReference type="PIRSF" id="PIRSF033239">
    <property type="entry name" value="ExoD"/>
    <property type="match status" value="1"/>
</dbReference>
<evidence type="ECO:0000313" key="3">
    <source>
        <dbReference type="Proteomes" id="UP000031532"/>
    </source>
</evidence>
<reference evidence="2 3" key="1">
    <citation type="journal article" date="2015" name="Genome Announc.">
        <title>Draft Genome Sequence of the Terrestrial Cyanobacterium Scytonema millei VB511283, Isolated from Eastern India.</title>
        <authorList>
            <person name="Sen D."/>
            <person name="Chandrababunaidu M.M."/>
            <person name="Singh D."/>
            <person name="Sanghi N."/>
            <person name="Ghorai A."/>
            <person name="Mishra G.P."/>
            <person name="Madduluri M."/>
            <person name="Adhikary S.P."/>
            <person name="Tripathy S."/>
        </authorList>
    </citation>
    <scope>NUCLEOTIDE SEQUENCE [LARGE SCALE GENOMIC DNA]</scope>
    <source>
        <strain evidence="2 3">VB511283</strain>
    </source>
</reference>
<dbReference type="EMBL" id="JTJC03000009">
    <property type="protein sequence ID" value="NHC37520.1"/>
    <property type="molecule type" value="Genomic_DNA"/>
</dbReference>
<organism evidence="2 3">
    <name type="scientific">Scytonema millei VB511283</name>
    <dbReference type="NCBI Taxonomy" id="1245923"/>
    <lineage>
        <taxon>Bacteria</taxon>
        <taxon>Bacillati</taxon>
        <taxon>Cyanobacteriota</taxon>
        <taxon>Cyanophyceae</taxon>
        <taxon>Nostocales</taxon>
        <taxon>Scytonemataceae</taxon>
        <taxon>Scytonema</taxon>
    </lineage>
</organism>
<keyword evidence="1" id="KW-0812">Transmembrane</keyword>
<keyword evidence="1" id="KW-0472">Membrane</keyword>
<dbReference type="OrthoDB" id="8550083at2"/>
<feature type="transmembrane region" description="Helical" evidence="1">
    <location>
        <begin position="136"/>
        <end position="169"/>
    </location>
</feature>
<dbReference type="PANTHER" id="PTHR41795:SF1">
    <property type="entry name" value="EXOPOLYSACCHARIDE SYNTHESIS PROTEIN"/>
    <property type="match status" value="1"/>
</dbReference>
<keyword evidence="1" id="KW-1133">Transmembrane helix</keyword>
<dbReference type="InterPro" id="IPR010331">
    <property type="entry name" value="ExoD"/>
</dbReference>